<organism evidence="1 2">
    <name type="scientific">Chryseobacterium piscicola</name>
    <dbReference type="NCBI Taxonomy" id="551459"/>
    <lineage>
        <taxon>Bacteria</taxon>
        <taxon>Pseudomonadati</taxon>
        <taxon>Bacteroidota</taxon>
        <taxon>Flavobacteriia</taxon>
        <taxon>Flavobacteriales</taxon>
        <taxon>Weeksellaceae</taxon>
        <taxon>Chryseobacterium group</taxon>
        <taxon>Chryseobacterium</taxon>
    </lineage>
</organism>
<protein>
    <submittedName>
        <fullName evidence="1">Uncharacterized protein</fullName>
    </submittedName>
</protein>
<dbReference type="AlphaFoldDB" id="A0A1N7LBF9"/>
<evidence type="ECO:0000313" key="2">
    <source>
        <dbReference type="Proteomes" id="UP000186246"/>
    </source>
</evidence>
<name>A0A1N7LBF9_9FLAO</name>
<dbReference type="Proteomes" id="UP000186246">
    <property type="component" value="Unassembled WGS sequence"/>
</dbReference>
<gene>
    <name evidence="1" type="ORF">SAMN05421796_102178</name>
</gene>
<dbReference type="EMBL" id="FTOJ01000002">
    <property type="protein sequence ID" value="SIS71144.1"/>
    <property type="molecule type" value="Genomic_DNA"/>
</dbReference>
<reference evidence="2" key="1">
    <citation type="submission" date="2017-01" db="EMBL/GenBank/DDBJ databases">
        <authorList>
            <person name="Varghese N."/>
            <person name="Submissions S."/>
        </authorList>
    </citation>
    <scope>NUCLEOTIDE SEQUENCE [LARGE SCALE GENOMIC DNA]</scope>
    <source>
        <strain evidence="2">DSM 21068</strain>
    </source>
</reference>
<sequence length="145" mass="16803">MVPEGEGVYLEEGKSVNSLEKSMSSVFSKISDIDTAKRKIFHITITNFKEDQQVTWLEFISDKNDKKANVDYNSTFAFFNDYCVKKIARLIHQAQSATSVRRIAISRQCYRNVVMIFVFDFEYHFNIRVKTFCIVFFEIIAGVVG</sequence>
<evidence type="ECO:0000313" key="1">
    <source>
        <dbReference type="EMBL" id="SIS71144.1"/>
    </source>
</evidence>
<proteinExistence type="predicted"/>
<accession>A0A1N7LBF9</accession>